<dbReference type="EMBL" id="ML122271">
    <property type="protein sequence ID" value="RPD59269.1"/>
    <property type="molecule type" value="Genomic_DNA"/>
</dbReference>
<gene>
    <name evidence="1" type="ORF">L227DRAFT_612244</name>
</gene>
<accession>A0A5C2S812</accession>
<evidence type="ECO:0000313" key="2">
    <source>
        <dbReference type="Proteomes" id="UP000313359"/>
    </source>
</evidence>
<dbReference type="Proteomes" id="UP000313359">
    <property type="component" value="Unassembled WGS sequence"/>
</dbReference>
<dbReference type="OrthoDB" id="2869000at2759"/>
<organism evidence="1 2">
    <name type="scientific">Lentinus tigrinus ALCF2SS1-6</name>
    <dbReference type="NCBI Taxonomy" id="1328759"/>
    <lineage>
        <taxon>Eukaryota</taxon>
        <taxon>Fungi</taxon>
        <taxon>Dikarya</taxon>
        <taxon>Basidiomycota</taxon>
        <taxon>Agaricomycotina</taxon>
        <taxon>Agaricomycetes</taxon>
        <taxon>Polyporales</taxon>
        <taxon>Polyporaceae</taxon>
        <taxon>Lentinus</taxon>
    </lineage>
</organism>
<evidence type="ECO:0000313" key="1">
    <source>
        <dbReference type="EMBL" id="RPD59269.1"/>
    </source>
</evidence>
<proteinExistence type="predicted"/>
<reference evidence="1" key="1">
    <citation type="journal article" date="2018" name="Genome Biol. Evol.">
        <title>Genomics and development of Lentinus tigrinus, a white-rot wood-decaying mushroom with dimorphic fruiting bodies.</title>
        <authorList>
            <person name="Wu B."/>
            <person name="Xu Z."/>
            <person name="Knudson A."/>
            <person name="Carlson A."/>
            <person name="Chen N."/>
            <person name="Kovaka S."/>
            <person name="LaButti K."/>
            <person name="Lipzen A."/>
            <person name="Pennachio C."/>
            <person name="Riley R."/>
            <person name="Schakwitz W."/>
            <person name="Umezawa K."/>
            <person name="Ohm R.A."/>
            <person name="Grigoriev I.V."/>
            <person name="Nagy L.G."/>
            <person name="Gibbons J."/>
            <person name="Hibbett D."/>
        </authorList>
    </citation>
    <scope>NUCLEOTIDE SEQUENCE [LARGE SCALE GENOMIC DNA]</scope>
    <source>
        <strain evidence="1">ALCF2SS1-6</strain>
    </source>
</reference>
<sequence length="363" mass="40974">MPAQARWFETSVAIDGVNLGSLRSMMMSSATVPANQQDTTIDFRGPYLGSQLHLHVEEIEQPRFWPDAVQYQRYQLAVADATSLINNPRNLEWFWRSVWRHVAYALVHGASVFDIQEEVVLWSFLDPSRNPGSVGVELAHTIRVSPAFSKTLKPDLSCLLHLRHNGLPGMPEDGWFRHRSSIWELKRPISRRLADDDGYPLSQFGAQQLSTLLNHAVDQVQLQAVLHFDADSYFTHRQTRMVLFAASGKIFTFALTSRDQIRSTSIASAQTIDLRAAFDNLLDQIIWDDLMDSIDSETSVDPGAAGPPALWPITADKTFMNVQWSLPCHVDSPMGQQSLLYLRDHFAQEYKALQTAIDRLGQA</sequence>
<protein>
    <submittedName>
        <fullName evidence="1">Uncharacterized protein</fullName>
    </submittedName>
</protein>
<dbReference type="AlphaFoldDB" id="A0A5C2S812"/>
<name>A0A5C2S812_9APHY</name>
<keyword evidence="2" id="KW-1185">Reference proteome</keyword>